<dbReference type="AlphaFoldDB" id="A0A1D8TVF3"/>
<dbReference type="Pfam" id="PF00494">
    <property type="entry name" value="SQS_PSY"/>
    <property type="match status" value="1"/>
</dbReference>
<dbReference type="Gene3D" id="1.10.600.10">
    <property type="entry name" value="Farnesyl Diphosphate Synthase"/>
    <property type="match status" value="1"/>
</dbReference>
<name>A0A1D8TVF3_9CYAN</name>
<gene>
    <name evidence="1" type="ORF">BJP34_21315</name>
</gene>
<dbReference type="KEGG" id="mpro:BJP34_21315"/>
<dbReference type="SUPFAM" id="SSF48576">
    <property type="entry name" value="Terpenoid synthases"/>
    <property type="match status" value="1"/>
</dbReference>
<dbReference type="PANTHER" id="PTHR11626:SF2">
    <property type="entry name" value="SQUALENE SYNTHASE"/>
    <property type="match status" value="1"/>
</dbReference>
<dbReference type="OrthoDB" id="9787280at2"/>
<organism evidence="1 2">
    <name type="scientific">Moorena producens PAL-8-15-08-1</name>
    <dbReference type="NCBI Taxonomy" id="1458985"/>
    <lineage>
        <taxon>Bacteria</taxon>
        <taxon>Bacillati</taxon>
        <taxon>Cyanobacteriota</taxon>
        <taxon>Cyanophyceae</taxon>
        <taxon>Coleofasciculales</taxon>
        <taxon>Coleofasciculaceae</taxon>
        <taxon>Moorena</taxon>
    </lineage>
</organism>
<sequence>MQLCKEALGILKETSRTFYIPISCLPGGLQESVASAYLCMRAIDEIEDNFDLDHPTKASLLRKISFGLQGIGNGFSASELSLALSKHEQPLPEVSIRIGEWAMLAPETIAPRIWEASAAMADRMAAWAECGWEINTEMDLDAYTYSVAGSVGLLLSDLWAWYDGTQTNRSYAVGFGRGLQAVNILRNRSEDLTRQVDFFPNGWGEEELQKYARRNLYLADAYTNALMKNSPARNFCQIPLALAHATLDVLALGQSKLTRSAVMGIVEELTTK</sequence>
<dbReference type="InterPro" id="IPR044844">
    <property type="entry name" value="Trans_IPPS_euk-type"/>
</dbReference>
<dbReference type="InterPro" id="IPR008949">
    <property type="entry name" value="Isoprenoid_synthase_dom_sf"/>
</dbReference>
<dbReference type="Proteomes" id="UP000177870">
    <property type="component" value="Chromosome"/>
</dbReference>
<proteinExistence type="predicted"/>
<dbReference type="RefSeq" id="WP_070394077.1">
    <property type="nucleotide sequence ID" value="NZ_CP017599.1"/>
</dbReference>
<dbReference type="InterPro" id="IPR002060">
    <property type="entry name" value="Squ/phyt_synthse"/>
</dbReference>
<dbReference type="STRING" id="1458985.BJP34_21315"/>
<reference evidence="2" key="1">
    <citation type="submission" date="2016-10" db="EMBL/GenBank/DDBJ databases">
        <title>Comparative genomics uncovers the prolific and rare metabolic potential of the cyanobacterial genus Moorea.</title>
        <authorList>
            <person name="Leao T."/>
            <person name="Castelao G."/>
            <person name="Korobeynikov A."/>
            <person name="Monroe E.A."/>
            <person name="Podell S."/>
            <person name="Glukhov E."/>
            <person name="Allen E."/>
            <person name="Gerwick W.H."/>
            <person name="Gerwick L."/>
        </authorList>
    </citation>
    <scope>NUCLEOTIDE SEQUENCE [LARGE SCALE GENOMIC DNA]</scope>
    <source>
        <strain evidence="2">PAL-8-15-08-1</strain>
    </source>
</reference>
<protein>
    <submittedName>
        <fullName evidence="1">Phytoene/squalene synthase family protein</fullName>
    </submittedName>
</protein>
<accession>A0A1D8TVF3</accession>
<dbReference type="GO" id="GO:0045338">
    <property type="term" value="P:farnesyl diphosphate metabolic process"/>
    <property type="evidence" value="ECO:0007669"/>
    <property type="project" value="InterPro"/>
</dbReference>
<dbReference type="EMBL" id="CP017599">
    <property type="protein sequence ID" value="AOX01640.1"/>
    <property type="molecule type" value="Genomic_DNA"/>
</dbReference>
<dbReference type="PANTHER" id="PTHR11626">
    <property type="entry name" value="FARNESYL-DIPHOSPHATE FARNESYLTRANSFERASE"/>
    <property type="match status" value="1"/>
</dbReference>
<evidence type="ECO:0000313" key="1">
    <source>
        <dbReference type="EMBL" id="AOX01640.1"/>
    </source>
</evidence>
<evidence type="ECO:0000313" key="2">
    <source>
        <dbReference type="Proteomes" id="UP000177870"/>
    </source>
</evidence>
<dbReference type="GO" id="GO:0051996">
    <property type="term" value="F:squalene synthase [NAD(P)H] activity"/>
    <property type="evidence" value="ECO:0007669"/>
    <property type="project" value="InterPro"/>
</dbReference>